<evidence type="ECO:0000256" key="4">
    <source>
        <dbReference type="ARBA" id="ARBA00022553"/>
    </source>
</evidence>
<comment type="catalytic activity">
    <reaction evidence="14">
        <text>L-seryl-[protein] + ATP = O-phospho-L-seryl-[protein] + ADP + H(+)</text>
        <dbReference type="Rhea" id="RHEA:17989"/>
        <dbReference type="Rhea" id="RHEA-COMP:9863"/>
        <dbReference type="Rhea" id="RHEA-COMP:11604"/>
        <dbReference type="ChEBI" id="CHEBI:15378"/>
        <dbReference type="ChEBI" id="CHEBI:29999"/>
        <dbReference type="ChEBI" id="CHEBI:30616"/>
        <dbReference type="ChEBI" id="CHEBI:83421"/>
        <dbReference type="ChEBI" id="CHEBI:456216"/>
        <dbReference type="EC" id="2.7.11.22"/>
    </reaction>
</comment>
<dbReference type="GO" id="GO:0090068">
    <property type="term" value="P:positive regulation of cell cycle process"/>
    <property type="evidence" value="ECO:0007669"/>
    <property type="project" value="UniProtKB-ARBA"/>
</dbReference>
<keyword evidence="4" id="KW-0597">Phosphoprotein</keyword>
<dbReference type="Pfam" id="PF00069">
    <property type="entry name" value="Pkinase"/>
    <property type="match status" value="1"/>
</dbReference>
<evidence type="ECO:0000313" key="20">
    <source>
        <dbReference type="EMBL" id="CAF0749683.1"/>
    </source>
</evidence>
<dbReference type="GO" id="GO:0005524">
    <property type="term" value="F:ATP binding"/>
    <property type="evidence" value="ECO:0007669"/>
    <property type="project" value="UniProtKB-UniRule"/>
</dbReference>
<keyword evidence="7 16" id="KW-0547">Nucleotide-binding</keyword>
<evidence type="ECO:0000256" key="11">
    <source>
        <dbReference type="ARBA" id="ARBA00023242"/>
    </source>
</evidence>
<feature type="domain" description="Protein kinase" evidence="18">
    <location>
        <begin position="503"/>
        <end position="788"/>
    </location>
</feature>
<keyword evidence="21" id="KW-1185">Reference proteome</keyword>
<keyword evidence="6" id="KW-0808">Transferase</keyword>
<dbReference type="FunFam" id="3.30.200.20:FF:000375">
    <property type="entry name" value="Cell division related protein kinase 2"/>
    <property type="match status" value="1"/>
</dbReference>
<comment type="catalytic activity">
    <reaction evidence="13">
        <text>L-threonyl-[protein] + ATP = O-phospho-L-threonyl-[protein] + ADP + H(+)</text>
        <dbReference type="Rhea" id="RHEA:46608"/>
        <dbReference type="Rhea" id="RHEA-COMP:11060"/>
        <dbReference type="Rhea" id="RHEA-COMP:11605"/>
        <dbReference type="ChEBI" id="CHEBI:15378"/>
        <dbReference type="ChEBI" id="CHEBI:30013"/>
        <dbReference type="ChEBI" id="CHEBI:30616"/>
        <dbReference type="ChEBI" id="CHEBI:61977"/>
        <dbReference type="ChEBI" id="CHEBI:456216"/>
        <dbReference type="EC" id="2.7.11.22"/>
    </reaction>
</comment>
<evidence type="ECO:0000256" key="12">
    <source>
        <dbReference type="ARBA" id="ARBA00023306"/>
    </source>
</evidence>
<evidence type="ECO:0000256" key="3">
    <source>
        <dbReference type="ARBA" id="ARBA00022527"/>
    </source>
</evidence>
<dbReference type="GO" id="GO:0008353">
    <property type="term" value="F:RNA polymerase II CTD heptapeptide repeat kinase activity"/>
    <property type="evidence" value="ECO:0007669"/>
    <property type="project" value="UniProtKB-EC"/>
</dbReference>
<comment type="caution">
    <text evidence="20">The sequence shown here is derived from an EMBL/GenBank/DDBJ whole genome shotgun (WGS) entry which is preliminary data.</text>
</comment>
<protein>
    <recommendedName>
        <fullName evidence="18">Protein kinase domain-containing protein</fullName>
    </recommendedName>
</protein>
<keyword evidence="5" id="KW-0132">Cell division</keyword>
<evidence type="ECO:0000256" key="7">
    <source>
        <dbReference type="ARBA" id="ARBA00022741"/>
    </source>
</evidence>
<keyword evidence="3" id="KW-0723">Serine/threonine-protein kinase</keyword>
<dbReference type="AlphaFoldDB" id="A0A813PDS5"/>
<dbReference type="EMBL" id="CAJNOI010000004">
    <property type="protein sequence ID" value="CAF0739797.1"/>
    <property type="molecule type" value="Genomic_DNA"/>
</dbReference>
<evidence type="ECO:0000256" key="15">
    <source>
        <dbReference type="ARBA" id="ARBA00049280"/>
    </source>
</evidence>
<evidence type="ECO:0000256" key="2">
    <source>
        <dbReference type="ARBA" id="ARBA00006485"/>
    </source>
</evidence>
<evidence type="ECO:0000259" key="18">
    <source>
        <dbReference type="PROSITE" id="PS50011"/>
    </source>
</evidence>
<dbReference type="GO" id="GO:0000086">
    <property type="term" value="P:G2/M transition of mitotic cell cycle"/>
    <property type="evidence" value="ECO:0007669"/>
    <property type="project" value="TreeGrafter"/>
</dbReference>
<dbReference type="PROSITE" id="PS50011">
    <property type="entry name" value="PROTEIN_KINASE_DOM"/>
    <property type="match status" value="1"/>
</dbReference>
<gene>
    <name evidence="19" type="ORF">BJG266_LOCUS1767</name>
    <name evidence="20" type="ORF">QVE165_LOCUS1416</name>
</gene>
<dbReference type="Proteomes" id="UP000663832">
    <property type="component" value="Unassembled WGS sequence"/>
</dbReference>
<proteinExistence type="inferred from homology"/>
<dbReference type="InterPro" id="IPR008271">
    <property type="entry name" value="Ser/Thr_kinase_AS"/>
</dbReference>
<evidence type="ECO:0000256" key="17">
    <source>
        <dbReference type="SAM" id="MobiDB-lite"/>
    </source>
</evidence>
<feature type="binding site" evidence="16">
    <location>
        <position position="532"/>
    </location>
    <ligand>
        <name>ATP</name>
        <dbReference type="ChEBI" id="CHEBI:30616"/>
    </ligand>
</feature>
<feature type="compositionally biased region" description="Polar residues" evidence="17">
    <location>
        <begin position="480"/>
        <end position="497"/>
    </location>
</feature>
<dbReference type="FunFam" id="1.10.510.10:FF:000706">
    <property type="entry name" value="Cyclin-dependent kinase 1"/>
    <property type="match status" value="1"/>
</dbReference>
<evidence type="ECO:0000256" key="8">
    <source>
        <dbReference type="ARBA" id="ARBA00022776"/>
    </source>
</evidence>
<dbReference type="PROSITE" id="PS00108">
    <property type="entry name" value="PROTEIN_KINASE_ST"/>
    <property type="match status" value="1"/>
</dbReference>
<keyword evidence="8" id="KW-0498">Mitosis</keyword>
<organism evidence="20 21">
    <name type="scientific">Adineta steineri</name>
    <dbReference type="NCBI Taxonomy" id="433720"/>
    <lineage>
        <taxon>Eukaryota</taxon>
        <taxon>Metazoa</taxon>
        <taxon>Spiralia</taxon>
        <taxon>Gnathifera</taxon>
        <taxon>Rotifera</taxon>
        <taxon>Eurotatoria</taxon>
        <taxon>Bdelloidea</taxon>
        <taxon>Adinetida</taxon>
        <taxon>Adinetidae</taxon>
        <taxon>Adineta</taxon>
    </lineage>
</organism>
<evidence type="ECO:0000256" key="13">
    <source>
        <dbReference type="ARBA" id="ARBA00047811"/>
    </source>
</evidence>
<feature type="region of interest" description="Disordered" evidence="17">
    <location>
        <begin position="478"/>
        <end position="497"/>
    </location>
</feature>
<evidence type="ECO:0000256" key="16">
    <source>
        <dbReference type="PROSITE-ProRule" id="PRU10141"/>
    </source>
</evidence>
<sequence>MNTELISEDSSFICVKSFSSWIVDFYFTKIYAKQIKLINKSIQPNNLIGFYDMFLIYKRIQSSSSSSLTEFIQLCKNKLKQIKDNAILENYEKYLNRCGLTDIIDIFHQCQFESHVNTIILSINSIKNDMDQLFCEYLLELSSVSWCIYDIETKSITIETKENLMKLINYENKSDEQINIKNNIKHTLCTYLSLLLDTRNEHALIHCLMIPRRNGFEQATIVELQRLVKNSSLTIYEMLLSFLRRNELVSNRSATSQENLINNDNELFHILSKYFIGIKEFFDFIEQLQMIIRENEHSKIESMVTFRKLLELISKQLCKDESFNRHNLIVEDLVEEFCQCFQTKMSVSSDDTLVGQHFLQSVAYLCTKQTIDLPIFILNDDHIEVVSSSKNQDQQCTSHRCFNLSTIHETSFESDSLIDNLTTSEEIPQPQSIIKRQPLQVIDVNLFNNEERFSENSIVLTLVSDDDKENLPVIRKKRPTISTKNEPSKQSNSMPSQFNIDDFERLSKVGEGTYGIVYKVCHRPTSQIYALKKIRLEGEDDGVPATAIREISILKELRHQNIVQLRDVILTDARLYLIFEYLAMDLKKYLDCLGENEDMDALLIRSYMYQMIDALLFCHCRRIIHRDLKPQNLLVDTKGIIKLADFGLARAFSVPLRIYTHEVVTLWYRAPEVLLGASRYSCPVDVWSIGCIFAEMYTKRPLFQGDSEIDQLFRIFRTLGTPSDETWPGVVSLPEFKSSFPRWKQSSDLSSLLNDRMRDDALDLLLKMLVYDPVKRISAKQCLNHSYFKQFDPQNLPVPAPVVVPVVKEGAK</sequence>
<evidence type="ECO:0000256" key="10">
    <source>
        <dbReference type="ARBA" id="ARBA00022840"/>
    </source>
</evidence>
<keyword evidence="11" id="KW-0539">Nucleus</keyword>
<dbReference type="InterPro" id="IPR017441">
    <property type="entry name" value="Protein_kinase_ATP_BS"/>
</dbReference>
<evidence type="ECO:0000256" key="6">
    <source>
        <dbReference type="ARBA" id="ARBA00022679"/>
    </source>
</evidence>
<dbReference type="InterPro" id="IPR011009">
    <property type="entry name" value="Kinase-like_dom_sf"/>
</dbReference>
<dbReference type="EMBL" id="CAJNOM010000004">
    <property type="protein sequence ID" value="CAF0749683.1"/>
    <property type="molecule type" value="Genomic_DNA"/>
</dbReference>
<comment type="subcellular location">
    <subcellularLocation>
        <location evidence="1">Nucleus</location>
    </subcellularLocation>
</comment>
<accession>A0A813PDS5</accession>
<comment type="catalytic activity">
    <reaction evidence="15">
        <text>[DNA-directed RNA polymerase] + ATP = phospho-[DNA-directed RNA polymerase] + ADP + H(+)</text>
        <dbReference type="Rhea" id="RHEA:10216"/>
        <dbReference type="Rhea" id="RHEA-COMP:11321"/>
        <dbReference type="Rhea" id="RHEA-COMP:11322"/>
        <dbReference type="ChEBI" id="CHEBI:15378"/>
        <dbReference type="ChEBI" id="CHEBI:30616"/>
        <dbReference type="ChEBI" id="CHEBI:43176"/>
        <dbReference type="ChEBI" id="CHEBI:68546"/>
        <dbReference type="ChEBI" id="CHEBI:456216"/>
        <dbReference type="EC" id="2.7.11.23"/>
    </reaction>
</comment>
<keyword evidence="10 16" id="KW-0067">ATP-binding</keyword>
<dbReference type="GO" id="GO:0005634">
    <property type="term" value="C:nucleus"/>
    <property type="evidence" value="ECO:0007669"/>
    <property type="project" value="UniProtKB-SubCell"/>
</dbReference>
<dbReference type="SUPFAM" id="SSF56112">
    <property type="entry name" value="Protein kinase-like (PK-like)"/>
    <property type="match status" value="1"/>
</dbReference>
<dbReference type="GO" id="GO:0004693">
    <property type="term" value="F:cyclin-dependent protein serine/threonine kinase activity"/>
    <property type="evidence" value="ECO:0007669"/>
    <property type="project" value="UniProtKB-EC"/>
</dbReference>
<name>A0A813PDS5_9BILA</name>
<evidence type="ECO:0000256" key="5">
    <source>
        <dbReference type="ARBA" id="ARBA00022618"/>
    </source>
</evidence>
<dbReference type="GO" id="GO:0051446">
    <property type="term" value="P:positive regulation of meiotic cell cycle"/>
    <property type="evidence" value="ECO:0007669"/>
    <property type="project" value="UniProtKB-ARBA"/>
</dbReference>
<dbReference type="PANTHER" id="PTHR24056">
    <property type="entry name" value="CELL DIVISION PROTEIN KINASE"/>
    <property type="match status" value="1"/>
</dbReference>
<evidence type="ECO:0000313" key="19">
    <source>
        <dbReference type="EMBL" id="CAF0739797.1"/>
    </source>
</evidence>
<dbReference type="PANTHER" id="PTHR24056:SF334">
    <property type="entry name" value="CYCLIN-DEPENDENT KINASE 1"/>
    <property type="match status" value="1"/>
</dbReference>
<dbReference type="Gene3D" id="3.30.200.20">
    <property type="entry name" value="Phosphorylase Kinase, domain 1"/>
    <property type="match status" value="1"/>
</dbReference>
<dbReference type="Proteomes" id="UP000663877">
    <property type="component" value="Unassembled WGS sequence"/>
</dbReference>
<dbReference type="InterPro" id="IPR000719">
    <property type="entry name" value="Prot_kinase_dom"/>
</dbReference>
<comment type="similarity">
    <text evidence="2">Belongs to the protein kinase superfamily. CMGC Ser/Thr protein kinase family. CDC2/CDKX subfamily.</text>
</comment>
<dbReference type="InterPro" id="IPR050108">
    <property type="entry name" value="CDK"/>
</dbReference>
<dbReference type="GO" id="GO:0051301">
    <property type="term" value="P:cell division"/>
    <property type="evidence" value="ECO:0007669"/>
    <property type="project" value="UniProtKB-KW"/>
</dbReference>
<evidence type="ECO:0000256" key="1">
    <source>
        <dbReference type="ARBA" id="ARBA00004123"/>
    </source>
</evidence>
<evidence type="ECO:0000256" key="9">
    <source>
        <dbReference type="ARBA" id="ARBA00022777"/>
    </source>
</evidence>
<dbReference type="GO" id="GO:0007095">
    <property type="term" value="P:mitotic G2 DNA damage checkpoint signaling"/>
    <property type="evidence" value="ECO:0007669"/>
    <property type="project" value="TreeGrafter"/>
</dbReference>
<dbReference type="SMART" id="SM00220">
    <property type="entry name" value="S_TKc"/>
    <property type="match status" value="1"/>
</dbReference>
<evidence type="ECO:0000256" key="14">
    <source>
        <dbReference type="ARBA" id="ARBA00048367"/>
    </source>
</evidence>
<evidence type="ECO:0000313" key="21">
    <source>
        <dbReference type="Proteomes" id="UP000663832"/>
    </source>
</evidence>
<reference evidence="20" key="1">
    <citation type="submission" date="2021-02" db="EMBL/GenBank/DDBJ databases">
        <authorList>
            <person name="Nowell W R."/>
        </authorList>
    </citation>
    <scope>NUCLEOTIDE SEQUENCE</scope>
</reference>
<dbReference type="OrthoDB" id="1732493at2759"/>
<dbReference type="Gene3D" id="1.10.510.10">
    <property type="entry name" value="Transferase(Phosphotransferase) domain 1"/>
    <property type="match status" value="1"/>
</dbReference>
<keyword evidence="9" id="KW-0418">Kinase</keyword>
<dbReference type="PROSITE" id="PS00107">
    <property type="entry name" value="PROTEIN_KINASE_ATP"/>
    <property type="match status" value="1"/>
</dbReference>
<keyword evidence="12" id="KW-0131">Cell cycle</keyword>